<dbReference type="GO" id="GO:0043063">
    <property type="term" value="P:intercellular bridge organization"/>
    <property type="evidence" value="ECO:0007669"/>
    <property type="project" value="InterPro"/>
</dbReference>
<evidence type="ECO:0000256" key="17">
    <source>
        <dbReference type="ARBA" id="ARBA00057673"/>
    </source>
</evidence>
<evidence type="ECO:0000256" key="21">
    <source>
        <dbReference type="ARBA" id="ARBA00083992"/>
    </source>
</evidence>
<dbReference type="GO" id="GO:0005737">
    <property type="term" value="C:cytoplasm"/>
    <property type="evidence" value="ECO:0007669"/>
    <property type="project" value="UniProtKB-SubCell"/>
</dbReference>
<feature type="domain" description="Protein kinase" evidence="24">
    <location>
        <begin position="199"/>
        <end position="505"/>
    </location>
</feature>
<keyword evidence="15" id="KW-0137">Centromere</keyword>
<dbReference type="Gene3D" id="1.25.40.20">
    <property type="entry name" value="Ankyrin repeat-containing domain"/>
    <property type="match status" value="1"/>
</dbReference>
<dbReference type="GO" id="GO:0051301">
    <property type="term" value="P:cell division"/>
    <property type="evidence" value="ECO:0007669"/>
    <property type="project" value="UniProtKB-KW"/>
</dbReference>
<evidence type="ECO:0000256" key="3">
    <source>
        <dbReference type="ARBA" id="ARBA00004629"/>
    </source>
</evidence>
<feature type="compositionally biased region" description="Basic residues" evidence="23">
    <location>
        <begin position="830"/>
        <end position="839"/>
    </location>
</feature>
<dbReference type="GO" id="GO:0007094">
    <property type="term" value="P:mitotic spindle assembly checkpoint signaling"/>
    <property type="evidence" value="ECO:0007669"/>
    <property type="project" value="InterPro"/>
</dbReference>
<keyword evidence="6" id="KW-0597">Phosphoprotein</keyword>
<evidence type="ECO:0000313" key="25">
    <source>
        <dbReference type="Ensembl" id="ENSSSCP00015008357.1"/>
    </source>
</evidence>
<dbReference type="GO" id="GO:0008608">
    <property type="term" value="P:attachment of spindle microtubules to kinetochore"/>
    <property type="evidence" value="ECO:0007669"/>
    <property type="project" value="InterPro"/>
</dbReference>
<proteinExistence type="inferred from homology"/>
<evidence type="ECO:0000256" key="7">
    <source>
        <dbReference type="ARBA" id="ARBA00022618"/>
    </source>
</evidence>
<dbReference type="InterPro" id="IPR039339">
    <property type="entry name" value="Tex14"/>
</dbReference>
<comment type="function">
    <text evidence="17">Required both for the formation of intercellular bridges during meiosis and for kinetochore-microtubule attachment during mitosis. Intercellular bridges are evolutionarily conserved structures that connect differentiating germ cells and are required for spermatogenesis and male fertility. Acts by promoting the conversion of midbodies into intercellular bridges via its interaction with CEP55: interaction with CEP55 inhibits the interaction between CEP55 and PDCD6IP/ALIX and TSG101, blocking cell abscission and leading to transform midbodies into intercellular bridges. Also plays a role during mitosis: recruited to kinetochores by PLK1 during early mitosis and regulates the maturation of the outer kinetochores and microtubule attachment. Has no protein kinase activity in vitro.</text>
</comment>
<feature type="compositionally biased region" description="Polar residues" evidence="23">
    <location>
        <begin position="1189"/>
        <end position="1208"/>
    </location>
</feature>
<evidence type="ECO:0000256" key="11">
    <source>
        <dbReference type="ARBA" id="ARBA00022838"/>
    </source>
</evidence>
<dbReference type="PANTHER" id="PTHR23060:SF1">
    <property type="entry name" value="INACTIVE SERINE_THREONINE-PROTEIN KINASE TEX14"/>
    <property type="match status" value="1"/>
</dbReference>
<keyword evidence="5" id="KW-0963">Cytoplasm</keyword>
<evidence type="ECO:0000256" key="23">
    <source>
        <dbReference type="SAM" id="MobiDB-lite"/>
    </source>
</evidence>
<dbReference type="SMART" id="SM00248">
    <property type="entry name" value="ANK"/>
    <property type="match status" value="3"/>
</dbReference>
<feature type="region of interest" description="Disordered" evidence="23">
    <location>
        <begin position="989"/>
        <end position="1027"/>
    </location>
</feature>
<evidence type="ECO:0000256" key="20">
    <source>
        <dbReference type="ARBA" id="ARBA00081075"/>
    </source>
</evidence>
<feature type="region of interest" description="Disordered" evidence="23">
    <location>
        <begin position="1093"/>
        <end position="1112"/>
    </location>
</feature>
<dbReference type="GO" id="GO:0007140">
    <property type="term" value="P:male meiotic nuclear division"/>
    <property type="evidence" value="ECO:0007669"/>
    <property type="project" value="InterPro"/>
</dbReference>
<feature type="repeat" description="ANK" evidence="22">
    <location>
        <begin position="88"/>
        <end position="120"/>
    </location>
</feature>
<keyword evidence="4" id="KW-0158">Chromosome</keyword>
<evidence type="ECO:0000256" key="10">
    <source>
        <dbReference type="ARBA" id="ARBA00022776"/>
    </source>
</evidence>
<keyword evidence="8" id="KW-0677">Repeat</keyword>
<feature type="region of interest" description="Disordered" evidence="23">
    <location>
        <begin position="701"/>
        <end position="722"/>
    </location>
</feature>
<dbReference type="InterPro" id="IPR011009">
    <property type="entry name" value="Kinase-like_dom_sf"/>
</dbReference>
<sequence length="1282" mass="141813">MSRAVHLPVPCPVQLGSLRNDSLEAQLHEYVKQGNYVKVKKILKKGIYVDAVNSLGQTALFTAALLGLPKLVDVLVDYGSDPNHRCFDGSTPVHAAAFSGNQWILSKLLDAGGDLRLHDEKGRNPQTWALAAGKEHSTAVVEFMQRCAGHMQALIQGFSHDLLKKVDSPQRLICGLPRFGGLMQGNPNGSPNRMIKAGVVSAQNIYSFGFGKFYLTGGTQLAYLGSLPVIGEKEVIQADDEPTFSFFSGPYMVMTNLVWNGSRVTVKELQLPSRLPCSRLRLADLVIAEQEHSSKLRHPHLLQLMAVCLSPDLEKTRLVYERITIGTLFGVLHERRSQFPVLHMEVIVHLLLQVSDALRYLHSRGFIHRSLSSYAIHIVSTGEVRLTNLEYMVESQDRGVHRDLTRIPLPTQLYNWAAPEVILQKAATVKSDIYSFSVIIQEILTDSIPWDGLDGSVIKETIVLGSCLEADVRLPKPYYDIVKSGIQVKQKDRTMNLQDIQYILKNDLKDIIGQRAQPAESPGAQRYELHPDVSVYLGLTAEHPKETPDLEIKELKETGNQLHSPRSHSSPTKKATPEPQVPDPGPVALGTQNQDAASPACPAMEESRSPSPDQMSLCSFEINEIYSGCLDTDEDKEEEPPGASSSPEGSRPKQIDELKSLEEELEKMESEACCFCDEDENSSEADAELCFEDWDGQKGSLYSPSLPEPARGTKGNASSRSMTEEHISKCVLNLKISQTLMHQNADLLGKIQQKLGKIEVIQKEQEERWSLWASREFVNVRDLPLAVGPPASSYVPPLVQLPGGQQPDTGGSCPTRARSPRTARDFRGGHFGKRSKKRSSCGWTPFTPSPLVTEEGTWDPSDKGHQLLTLCGPGTQSTGEQFQPTHGAKDGLERNGSQNTSRISMESVSSGIHNANSRNNEDDGEIHLKWKTEVKDMAEKAATGQLAVPPWHHHSTDTLENEPEDEPNPLLQPPTRVLEHVGWWRAVEYPKKNDEPGGNGKCDKTDNRDHSSDQHGRQPGPPSFASKFSWRNQDEEMFQMRRSLGKNAEILTRSQFQPIQRYMLLFYSQSLTDIQDLSSISCEQDGSFKEATCKTPKTNHAPTSVSTPLSPGSISSAASQYKDCLESITFQVKTGSTSCWNSQESIETLPDKFTTVQEKAKSLDSLLTSPEALLSRQTNLKRLPAFTGAGSSSVAKAPDTSSHATQRRSLPKELVEAISQHHIDELPPPSQELLDEIGKGCSTQKILHGPAGHEELKPCFWKRLGWSEPSRIIVLDQSDLSD</sequence>
<evidence type="ECO:0000259" key="24">
    <source>
        <dbReference type="PROSITE" id="PS50011"/>
    </source>
</evidence>
<dbReference type="GO" id="GO:0004672">
    <property type="term" value="F:protein kinase activity"/>
    <property type="evidence" value="ECO:0007669"/>
    <property type="project" value="InterPro"/>
</dbReference>
<feature type="region of interest" description="Disordered" evidence="23">
    <location>
        <begin position="943"/>
        <end position="974"/>
    </location>
</feature>
<name>A0A8D0MTL1_PIG</name>
<dbReference type="GO" id="GO:0005524">
    <property type="term" value="F:ATP binding"/>
    <property type="evidence" value="ECO:0007669"/>
    <property type="project" value="UniProtKB-KW"/>
</dbReference>
<feature type="compositionally biased region" description="Polar residues" evidence="23">
    <location>
        <begin position="906"/>
        <end position="918"/>
    </location>
</feature>
<keyword evidence="9" id="KW-0547">Nucleotide-binding</keyword>
<keyword evidence="12" id="KW-0067">ATP-binding</keyword>
<keyword evidence="13 22" id="KW-0040">ANK repeat</keyword>
<dbReference type="PANTHER" id="PTHR23060">
    <property type="entry name" value="TESTIS EXPRESSED GENE 14"/>
    <property type="match status" value="1"/>
</dbReference>
<accession>A0A8D0MTL1</accession>
<comment type="subunit">
    <text evidence="18">Interacts with KIF23 and RBM44. Interacts with CEP55; inhibiting interaction between CEP55 and PDCD6IP/ALIX and TSG101.</text>
</comment>
<reference evidence="25" key="1">
    <citation type="submission" date="2025-08" db="UniProtKB">
        <authorList>
            <consortium name="Ensembl"/>
        </authorList>
    </citation>
    <scope>IDENTIFICATION</scope>
</reference>
<feature type="compositionally biased region" description="Polar residues" evidence="23">
    <location>
        <begin position="1095"/>
        <end position="1112"/>
    </location>
</feature>
<feature type="region of interest" description="Disordered" evidence="23">
    <location>
        <begin position="876"/>
        <end position="901"/>
    </location>
</feature>
<evidence type="ECO:0000256" key="5">
    <source>
        <dbReference type="ARBA" id="ARBA00022490"/>
    </source>
</evidence>
<feature type="region of interest" description="Disordered" evidence="23">
    <location>
        <begin position="1188"/>
        <end position="1208"/>
    </location>
</feature>
<dbReference type="GO" id="GO:0030496">
    <property type="term" value="C:midbody"/>
    <property type="evidence" value="ECO:0007669"/>
    <property type="project" value="UniProtKB-SubCell"/>
</dbReference>
<evidence type="ECO:0000256" key="9">
    <source>
        <dbReference type="ARBA" id="ARBA00022741"/>
    </source>
</evidence>
<comment type="subcellular location">
    <subcellularLocation>
        <location evidence="3">Chromosome</location>
        <location evidence="3">Centromere</location>
        <location evidence="3">Kinetochore</location>
    </subcellularLocation>
    <subcellularLocation>
        <location evidence="2">Cytoplasm</location>
    </subcellularLocation>
    <subcellularLocation>
        <location evidence="1">Midbody</location>
    </subcellularLocation>
</comment>
<evidence type="ECO:0000256" key="4">
    <source>
        <dbReference type="ARBA" id="ARBA00022454"/>
    </source>
</evidence>
<dbReference type="PROSITE" id="PS50011">
    <property type="entry name" value="PROTEIN_KINASE_DOM"/>
    <property type="match status" value="1"/>
</dbReference>
<comment type="similarity">
    <text evidence="16">Belongs to the protein kinase superfamily.</text>
</comment>
<dbReference type="InterPro" id="IPR002110">
    <property type="entry name" value="Ankyrin_rpt"/>
</dbReference>
<evidence type="ECO:0000256" key="8">
    <source>
        <dbReference type="ARBA" id="ARBA00022737"/>
    </source>
</evidence>
<feature type="region of interest" description="Disordered" evidence="23">
    <location>
        <begin position="803"/>
        <end position="848"/>
    </location>
</feature>
<protein>
    <recommendedName>
        <fullName evidence="19">Inactive serine/threonine-protein kinase TEX14</fullName>
    </recommendedName>
    <alternativeName>
        <fullName evidence="21">Testis-expressed sequence 14</fullName>
    </alternativeName>
    <alternativeName>
        <fullName evidence="20">Testis-expressed sequence 14 protein</fullName>
    </alternativeName>
</protein>
<dbReference type="FunFam" id="1.10.510.10:FF:000428">
    <property type="entry name" value="inactive serine/threonine-protein kinase TEX14 isoform X1"/>
    <property type="match status" value="1"/>
</dbReference>
<dbReference type="PROSITE" id="PS50297">
    <property type="entry name" value="ANK_REP_REGION"/>
    <property type="match status" value="1"/>
</dbReference>
<keyword evidence="10" id="KW-0498">Mitosis</keyword>
<keyword evidence="14" id="KW-0131">Cell cycle</keyword>
<dbReference type="SUPFAM" id="SSF48403">
    <property type="entry name" value="Ankyrin repeat"/>
    <property type="match status" value="1"/>
</dbReference>
<evidence type="ECO:0000256" key="16">
    <source>
        <dbReference type="ARBA" id="ARBA00038349"/>
    </source>
</evidence>
<dbReference type="FunFam" id="1.25.40.20:FF:000153">
    <property type="entry name" value="inactive serine/threonine-protein kinase TEX14 isoform X3"/>
    <property type="match status" value="1"/>
</dbReference>
<dbReference type="GO" id="GO:0000776">
    <property type="term" value="C:kinetochore"/>
    <property type="evidence" value="ECO:0007669"/>
    <property type="project" value="UniProtKB-KW"/>
</dbReference>
<dbReference type="InterPro" id="IPR001245">
    <property type="entry name" value="Ser-Thr/Tyr_kinase_cat_dom"/>
</dbReference>
<feature type="compositionally biased region" description="Polar residues" evidence="23">
    <location>
        <begin position="558"/>
        <end position="573"/>
    </location>
</feature>
<feature type="region of interest" description="Disordered" evidence="23">
    <location>
        <begin position="632"/>
        <end position="654"/>
    </location>
</feature>
<feature type="region of interest" description="Disordered" evidence="23">
    <location>
        <begin position="558"/>
        <end position="615"/>
    </location>
</feature>
<dbReference type="InterPro" id="IPR036770">
    <property type="entry name" value="Ankyrin_rpt-contain_sf"/>
</dbReference>
<dbReference type="Proteomes" id="UP000694726">
    <property type="component" value="Unplaced"/>
</dbReference>
<evidence type="ECO:0000313" key="26">
    <source>
        <dbReference type="Proteomes" id="UP000694726"/>
    </source>
</evidence>
<dbReference type="Ensembl" id="ENSSSCT00015021261.1">
    <property type="protein sequence ID" value="ENSSSCP00015008357.1"/>
    <property type="gene ID" value="ENSSSCG00015015948.1"/>
</dbReference>
<evidence type="ECO:0000256" key="2">
    <source>
        <dbReference type="ARBA" id="ARBA00004496"/>
    </source>
</evidence>
<evidence type="ECO:0000256" key="18">
    <source>
        <dbReference type="ARBA" id="ARBA00066020"/>
    </source>
</evidence>
<evidence type="ECO:0000256" key="13">
    <source>
        <dbReference type="ARBA" id="ARBA00023043"/>
    </source>
</evidence>
<evidence type="ECO:0000256" key="19">
    <source>
        <dbReference type="ARBA" id="ARBA00073130"/>
    </source>
</evidence>
<keyword evidence="11" id="KW-0995">Kinetochore</keyword>
<keyword evidence="7" id="KW-0132">Cell division</keyword>
<feature type="region of interest" description="Disordered" evidence="23">
    <location>
        <begin position="906"/>
        <end position="925"/>
    </location>
</feature>
<dbReference type="PROSITE" id="PS50088">
    <property type="entry name" value="ANK_REPEAT"/>
    <property type="match status" value="1"/>
</dbReference>
<organism evidence="25 26">
    <name type="scientific">Sus scrofa</name>
    <name type="common">Pig</name>
    <dbReference type="NCBI Taxonomy" id="9823"/>
    <lineage>
        <taxon>Eukaryota</taxon>
        <taxon>Metazoa</taxon>
        <taxon>Chordata</taxon>
        <taxon>Craniata</taxon>
        <taxon>Vertebrata</taxon>
        <taxon>Euteleostomi</taxon>
        <taxon>Mammalia</taxon>
        <taxon>Eutheria</taxon>
        <taxon>Laurasiatheria</taxon>
        <taxon>Artiodactyla</taxon>
        <taxon>Suina</taxon>
        <taxon>Suidae</taxon>
        <taxon>Sus</taxon>
    </lineage>
</organism>
<evidence type="ECO:0000256" key="6">
    <source>
        <dbReference type="ARBA" id="ARBA00022553"/>
    </source>
</evidence>
<dbReference type="InterPro" id="IPR000719">
    <property type="entry name" value="Prot_kinase_dom"/>
</dbReference>
<evidence type="ECO:0000256" key="1">
    <source>
        <dbReference type="ARBA" id="ARBA00004214"/>
    </source>
</evidence>
<evidence type="ECO:0000256" key="14">
    <source>
        <dbReference type="ARBA" id="ARBA00023306"/>
    </source>
</evidence>
<feature type="compositionally biased region" description="Basic and acidic residues" evidence="23">
    <location>
        <begin position="989"/>
        <end position="1016"/>
    </location>
</feature>
<evidence type="ECO:0000256" key="12">
    <source>
        <dbReference type="ARBA" id="ARBA00022840"/>
    </source>
</evidence>
<evidence type="ECO:0000256" key="22">
    <source>
        <dbReference type="PROSITE-ProRule" id="PRU00023"/>
    </source>
</evidence>
<evidence type="ECO:0000256" key="15">
    <source>
        <dbReference type="ARBA" id="ARBA00023328"/>
    </source>
</evidence>
<dbReference type="Pfam" id="PF07714">
    <property type="entry name" value="PK_Tyr_Ser-Thr"/>
    <property type="match status" value="1"/>
</dbReference>
<dbReference type="Pfam" id="PF12796">
    <property type="entry name" value="Ank_2"/>
    <property type="match status" value="1"/>
</dbReference>
<dbReference type="Gene3D" id="1.10.510.10">
    <property type="entry name" value="Transferase(Phosphotransferase) domain 1"/>
    <property type="match status" value="1"/>
</dbReference>
<dbReference type="GO" id="GO:0051306">
    <property type="term" value="P:mitotic sister chromatid separation"/>
    <property type="evidence" value="ECO:0007669"/>
    <property type="project" value="InterPro"/>
</dbReference>
<dbReference type="SUPFAM" id="SSF56112">
    <property type="entry name" value="Protein kinase-like (PK-like)"/>
    <property type="match status" value="1"/>
</dbReference>